<feature type="transmembrane region" description="Helical" evidence="1">
    <location>
        <begin position="6"/>
        <end position="30"/>
    </location>
</feature>
<dbReference type="KEGG" id="cbf:CLI_2224"/>
<keyword evidence="1" id="KW-1133">Transmembrane helix</keyword>
<sequence>MWLKRTLIPLSIGLGVFYFNLNLIIVLAYIKATLKVS</sequence>
<evidence type="ECO:0000256" key="1">
    <source>
        <dbReference type="SAM" id="Phobius"/>
    </source>
</evidence>
<keyword evidence="1" id="KW-0812">Transmembrane</keyword>
<dbReference type="Proteomes" id="UP000002410">
    <property type="component" value="Chromosome"/>
</dbReference>
<dbReference type="AlphaFoldDB" id="A7GFB4"/>
<protein>
    <submittedName>
        <fullName evidence="2">Uncharacterized protein</fullName>
    </submittedName>
</protein>
<dbReference type="EMBL" id="CP000728">
    <property type="protein sequence ID" value="ABS41988.1"/>
    <property type="molecule type" value="Genomic_DNA"/>
</dbReference>
<evidence type="ECO:0000313" key="3">
    <source>
        <dbReference type="Proteomes" id="UP000002410"/>
    </source>
</evidence>
<reference evidence="3" key="1">
    <citation type="submission" date="2007-06" db="EMBL/GenBank/DDBJ databases">
        <authorList>
            <person name="Brinkac L.M."/>
            <person name="Daugherty S."/>
            <person name="Dodson R.J."/>
            <person name="Madupu R."/>
            <person name="Brown J.L."/>
            <person name="Bruce D."/>
            <person name="Detter C."/>
            <person name="Munk C."/>
            <person name="Smith L.A."/>
            <person name="Smith T.J."/>
            <person name="White O."/>
            <person name="Brettin T.S."/>
        </authorList>
    </citation>
    <scope>NUCLEOTIDE SEQUENCE [LARGE SCALE GENOMIC DNA]</scope>
    <source>
        <strain evidence="3">Langeland / NCTC 10281 / Type F</strain>
    </source>
</reference>
<evidence type="ECO:0000313" key="2">
    <source>
        <dbReference type="EMBL" id="ABS41988.1"/>
    </source>
</evidence>
<organism evidence="2 3">
    <name type="scientific">Clostridium botulinum (strain Langeland / NCTC 10281 / Type F)</name>
    <dbReference type="NCBI Taxonomy" id="441772"/>
    <lineage>
        <taxon>Bacteria</taxon>
        <taxon>Bacillati</taxon>
        <taxon>Bacillota</taxon>
        <taxon>Clostridia</taxon>
        <taxon>Eubacteriales</taxon>
        <taxon>Clostridiaceae</taxon>
        <taxon>Clostridium</taxon>
    </lineage>
</organism>
<keyword evidence="1" id="KW-0472">Membrane</keyword>
<proteinExistence type="predicted"/>
<name>A7GFB4_CLOBL</name>
<gene>
    <name evidence="2" type="ordered locus">CLI_2224</name>
</gene>
<dbReference type="HOGENOM" id="CLU_3342085_0_0_9"/>
<accession>A7GFB4</accession>